<keyword evidence="2" id="KW-1185">Reference proteome</keyword>
<evidence type="ECO:0000313" key="1">
    <source>
        <dbReference type="EMBL" id="GEC26476.1"/>
    </source>
</evidence>
<dbReference type="EMBL" id="BJNH01000038">
    <property type="protein sequence ID" value="GEC26476.1"/>
    <property type="molecule type" value="Genomic_DNA"/>
</dbReference>
<dbReference type="Proteomes" id="UP000320693">
    <property type="component" value="Unassembled WGS sequence"/>
</dbReference>
<dbReference type="PANTHER" id="PTHR42110:SF1">
    <property type="entry name" value="L-ASPARAGINASE, PUTATIVE (AFU_ORTHOLOGUE AFUA_3G11890)-RELATED"/>
    <property type="match status" value="1"/>
</dbReference>
<accession>A0ABQ0S0N0</accession>
<comment type="caution">
    <text evidence="1">The sequence shown here is derived from an EMBL/GenBank/DDBJ whole genome shotgun (WGS) entry which is preliminary data.</text>
</comment>
<dbReference type="InterPro" id="IPR010349">
    <property type="entry name" value="Asparaginase_II"/>
</dbReference>
<name>A0ABQ0S0N0_9PSEU</name>
<protein>
    <submittedName>
        <fullName evidence="1">Asparaginase</fullName>
    </submittedName>
</protein>
<reference evidence="1 2" key="1">
    <citation type="submission" date="2019-06" db="EMBL/GenBank/DDBJ databases">
        <title>Whole genome shotgun sequence of Pseudonocardia saturnea NBRC 14499.</title>
        <authorList>
            <person name="Hosoyama A."/>
            <person name="Uohara A."/>
            <person name="Ohji S."/>
            <person name="Ichikawa N."/>
        </authorList>
    </citation>
    <scope>NUCLEOTIDE SEQUENCE [LARGE SCALE GENOMIC DNA]</scope>
    <source>
        <strain evidence="1 2">NBRC 14499</strain>
    </source>
</reference>
<gene>
    <name evidence="1" type="primary">ansA</name>
    <name evidence="1" type="ORF">PSA01_35050</name>
</gene>
<organism evidence="1 2">
    <name type="scientific">Pseudonocardia saturnea</name>
    <dbReference type="NCBI Taxonomy" id="33909"/>
    <lineage>
        <taxon>Bacteria</taxon>
        <taxon>Bacillati</taxon>
        <taxon>Actinomycetota</taxon>
        <taxon>Actinomycetes</taxon>
        <taxon>Pseudonocardiales</taxon>
        <taxon>Pseudonocardiaceae</taxon>
        <taxon>Pseudonocardia</taxon>
    </lineage>
</organism>
<sequence length="339" mass="34119">MTSADTARSPMYAGTPVPPVLAGAVPLAHVERDGEVESVHLGVLASVATGAQHHDRPLPVRGDPDIPFLPRSALKPLQAVAMLRAGLDLDGELLALACASHSGEPDHVTGVRRILDGAGLTDADLGNTPDLPLGIEAGAAARAAGVPPAPVLQNCSGKHAAMLATCVAAGWPIRGYRDPQHPLQQLIRATVADLTGVDPHVTTVDGCGAPLFGCTPAGLARGFGRIAVAAPGTPEGRIATAIRTHPWWVGGTDRPVTRLAQAVPGLVVKDGAEGVLAAALPDGRAFAVTVLDGSARPLPVLAAAILAGWGVGGPALAAAGRVDVLGHGQPVGRVHAVLA</sequence>
<evidence type="ECO:0000313" key="2">
    <source>
        <dbReference type="Proteomes" id="UP000320693"/>
    </source>
</evidence>
<dbReference type="PANTHER" id="PTHR42110">
    <property type="entry name" value="L-ASPARAGINASE, PUTATIVE (AFU_ORTHOLOGUE AFUA_3G11890)-RELATED"/>
    <property type="match status" value="1"/>
</dbReference>
<dbReference type="RefSeq" id="WP_232021470.1">
    <property type="nucleotide sequence ID" value="NZ_BJNH01000038.1"/>
</dbReference>
<proteinExistence type="predicted"/>
<dbReference type="Pfam" id="PF06089">
    <property type="entry name" value="Asparaginase_II"/>
    <property type="match status" value="1"/>
</dbReference>